<evidence type="ECO:0000313" key="4">
    <source>
        <dbReference type="Proteomes" id="UP000317494"/>
    </source>
</evidence>
<feature type="compositionally biased region" description="Gly residues" evidence="1">
    <location>
        <begin position="1"/>
        <end position="11"/>
    </location>
</feature>
<evidence type="ECO:0008006" key="5">
    <source>
        <dbReference type="Google" id="ProtNLM"/>
    </source>
</evidence>
<dbReference type="STRING" id="286115.A0A507CHZ6"/>
<protein>
    <recommendedName>
        <fullName evidence="5">YrhK domain-containing protein</fullName>
    </recommendedName>
</protein>
<dbReference type="EMBL" id="QEAN01000422">
    <property type="protein sequence ID" value="TPX37766.1"/>
    <property type="molecule type" value="Genomic_DNA"/>
</dbReference>
<organism evidence="3 4">
    <name type="scientific">Synchytrium endobioticum</name>
    <dbReference type="NCBI Taxonomy" id="286115"/>
    <lineage>
        <taxon>Eukaryota</taxon>
        <taxon>Fungi</taxon>
        <taxon>Fungi incertae sedis</taxon>
        <taxon>Chytridiomycota</taxon>
        <taxon>Chytridiomycota incertae sedis</taxon>
        <taxon>Chytridiomycetes</taxon>
        <taxon>Synchytriales</taxon>
        <taxon>Synchytriaceae</taxon>
        <taxon>Synchytrium</taxon>
    </lineage>
</organism>
<dbReference type="Proteomes" id="UP000317494">
    <property type="component" value="Unassembled WGS sequence"/>
</dbReference>
<feature type="transmembrane region" description="Helical" evidence="2">
    <location>
        <begin position="133"/>
        <end position="158"/>
    </location>
</feature>
<name>A0A507CHZ6_9FUNG</name>
<keyword evidence="4" id="KW-1185">Reference proteome</keyword>
<evidence type="ECO:0000256" key="2">
    <source>
        <dbReference type="SAM" id="Phobius"/>
    </source>
</evidence>
<sequence>MGMGDNEGGGSAQEPNESEEKLGKKRALARGNRRTHRKTRWHLSSSLFTNLSFHVAFWFTLGSVAWVVNGLYIWYLQDRSGASNIATWSGFVDPDHPSTSMKVRVLRWRQDRHYEQHREKIVVTVIDPEHYDAAYLGSLVQLAAATVFGFAAVITGTFMTADNTGTVIRYLFFWVPQVIGGVGFVGSTMLFWCETGLDKVRTWGWWVCLCNMVGSIGFLTSGVCGMTPGENTHVGAMLLALLSLYGSVFFLLGSLLQLWEVFDT</sequence>
<feature type="region of interest" description="Disordered" evidence="1">
    <location>
        <begin position="1"/>
        <end position="33"/>
    </location>
</feature>
<dbReference type="AlphaFoldDB" id="A0A507CHZ6"/>
<gene>
    <name evidence="3" type="ORF">SeMB42_g06894</name>
</gene>
<evidence type="ECO:0000256" key="1">
    <source>
        <dbReference type="SAM" id="MobiDB-lite"/>
    </source>
</evidence>
<comment type="caution">
    <text evidence="3">The sequence shown here is derived from an EMBL/GenBank/DDBJ whole genome shotgun (WGS) entry which is preliminary data.</text>
</comment>
<keyword evidence="2" id="KW-1133">Transmembrane helix</keyword>
<proteinExistence type="predicted"/>
<evidence type="ECO:0000313" key="3">
    <source>
        <dbReference type="EMBL" id="TPX37766.1"/>
    </source>
</evidence>
<keyword evidence="2" id="KW-0812">Transmembrane</keyword>
<dbReference type="VEuPathDB" id="FungiDB:SeMB42_g06894"/>
<keyword evidence="2" id="KW-0472">Membrane</keyword>
<feature type="transmembrane region" description="Helical" evidence="2">
    <location>
        <begin position="47"/>
        <end position="75"/>
    </location>
</feature>
<feature type="compositionally biased region" description="Basic residues" evidence="1">
    <location>
        <begin position="23"/>
        <end position="33"/>
    </location>
</feature>
<accession>A0A507CHZ6</accession>
<feature type="transmembrane region" description="Helical" evidence="2">
    <location>
        <begin position="170"/>
        <end position="191"/>
    </location>
</feature>
<reference evidence="3 4" key="1">
    <citation type="journal article" date="2019" name="Sci. Rep.">
        <title>Comparative genomics of chytrid fungi reveal insights into the obligate biotrophic and pathogenic lifestyle of Synchytrium endobioticum.</title>
        <authorList>
            <person name="van de Vossenberg B.T.L.H."/>
            <person name="Warris S."/>
            <person name="Nguyen H.D.T."/>
            <person name="van Gent-Pelzer M.P.E."/>
            <person name="Joly D.L."/>
            <person name="van de Geest H.C."/>
            <person name="Bonants P.J.M."/>
            <person name="Smith D.S."/>
            <person name="Levesque C.A."/>
            <person name="van der Lee T.A.J."/>
        </authorList>
    </citation>
    <scope>NUCLEOTIDE SEQUENCE [LARGE SCALE GENOMIC DNA]</scope>
    <source>
        <strain evidence="3 4">MB42</strain>
    </source>
</reference>
<feature type="transmembrane region" description="Helical" evidence="2">
    <location>
        <begin position="236"/>
        <end position="259"/>
    </location>
</feature>
<feature type="transmembrane region" description="Helical" evidence="2">
    <location>
        <begin position="203"/>
        <end position="224"/>
    </location>
</feature>